<gene>
    <name evidence="2" type="ORF">P3X46_027052</name>
</gene>
<dbReference type="InterPro" id="IPR020533">
    <property type="entry name" value="Developmental_reg_ULTRAPETALA"/>
</dbReference>
<proteinExistence type="predicted"/>
<sequence>MNDKKVPLRKTPLLKYYKHVANGASGSMRRIRHRDEFIQCSRCKKERRFRLRTKEECRIYHDAALKKKWKCADRPYDK</sequence>
<accession>A0ABQ9KZN7</accession>
<dbReference type="InterPro" id="IPR057012">
    <property type="entry name" value="ULT1/2_Znf"/>
</dbReference>
<dbReference type="PANTHER" id="PTHR34053:SF2">
    <property type="entry name" value="SAND DOMAIN-CONTAINING PROTEIN"/>
    <property type="match status" value="1"/>
</dbReference>
<dbReference type="Gene3D" id="3.30.40.100">
    <property type="match status" value="1"/>
</dbReference>
<protein>
    <recommendedName>
        <fullName evidence="1">ULTRAPETALA1/2 zinc finger domain-containing protein</fullName>
    </recommendedName>
</protein>
<dbReference type="PANTHER" id="PTHR34053">
    <property type="entry name" value="PROTEIN ULTRAPETALA 1"/>
    <property type="match status" value="1"/>
</dbReference>
<evidence type="ECO:0000259" key="1">
    <source>
        <dbReference type="Pfam" id="PF23293"/>
    </source>
</evidence>
<name>A0ABQ9KZN7_HEVBR</name>
<dbReference type="EMBL" id="JARPOI010000015">
    <property type="protein sequence ID" value="KAJ9153631.1"/>
    <property type="molecule type" value="Genomic_DNA"/>
</dbReference>
<evidence type="ECO:0000313" key="3">
    <source>
        <dbReference type="Proteomes" id="UP001174677"/>
    </source>
</evidence>
<dbReference type="Pfam" id="PF23293">
    <property type="entry name" value="zf_ULT1"/>
    <property type="match status" value="1"/>
</dbReference>
<feature type="domain" description="ULTRAPETALA1/2 zinc finger" evidence="1">
    <location>
        <begin position="33"/>
        <end position="78"/>
    </location>
</feature>
<dbReference type="Proteomes" id="UP001174677">
    <property type="component" value="Chromosome 15"/>
</dbReference>
<keyword evidence="3" id="KW-1185">Reference proteome</keyword>
<comment type="caution">
    <text evidence="2">The sequence shown here is derived from an EMBL/GenBank/DDBJ whole genome shotgun (WGS) entry which is preliminary data.</text>
</comment>
<reference evidence="2 3" key="1">
    <citation type="journal article" date="2023" name="Plant Biotechnol. J.">
        <title>Chromosome-level wild Hevea brasiliensis genome provides new tools for genomic-assisted breeding and valuable loci to elevate rubber yield.</title>
        <authorList>
            <person name="Cheng H."/>
            <person name="Song X."/>
            <person name="Hu Y."/>
            <person name="Wu T."/>
            <person name="Yang Q."/>
            <person name="An Z."/>
            <person name="Feng S."/>
            <person name="Deng Z."/>
            <person name="Wu W."/>
            <person name="Zeng X."/>
            <person name="Tu M."/>
            <person name="Wang X."/>
            <person name="Huang H."/>
        </authorList>
    </citation>
    <scope>NUCLEOTIDE SEQUENCE [LARGE SCALE GENOMIC DNA]</scope>
    <source>
        <strain evidence="2">MT/VB/25A 57/8</strain>
    </source>
</reference>
<evidence type="ECO:0000313" key="2">
    <source>
        <dbReference type="EMBL" id="KAJ9153631.1"/>
    </source>
</evidence>
<organism evidence="2 3">
    <name type="scientific">Hevea brasiliensis</name>
    <name type="common">Para rubber tree</name>
    <name type="synonym">Siphonia brasiliensis</name>
    <dbReference type="NCBI Taxonomy" id="3981"/>
    <lineage>
        <taxon>Eukaryota</taxon>
        <taxon>Viridiplantae</taxon>
        <taxon>Streptophyta</taxon>
        <taxon>Embryophyta</taxon>
        <taxon>Tracheophyta</taxon>
        <taxon>Spermatophyta</taxon>
        <taxon>Magnoliopsida</taxon>
        <taxon>eudicotyledons</taxon>
        <taxon>Gunneridae</taxon>
        <taxon>Pentapetalae</taxon>
        <taxon>rosids</taxon>
        <taxon>fabids</taxon>
        <taxon>Malpighiales</taxon>
        <taxon>Euphorbiaceae</taxon>
        <taxon>Crotonoideae</taxon>
        <taxon>Micrandreae</taxon>
        <taxon>Hevea</taxon>
    </lineage>
</organism>